<evidence type="ECO:0000256" key="2">
    <source>
        <dbReference type="ARBA" id="ARBA00022801"/>
    </source>
</evidence>
<dbReference type="GO" id="GO:0033389">
    <property type="term" value="P:putrescine biosynthetic process from arginine, via agmatine"/>
    <property type="evidence" value="ECO:0007669"/>
    <property type="project" value="TreeGrafter"/>
</dbReference>
<feature type="region of interest" description="Disordered" evidence="4">
    <location>
        <begin position="1"/>
        <end position="21"/>
    </location>
</feature>
<dbReference type="SUPFAM" id="SSF52768">
    <property type="entry name" value="Arginase/deacetylase"/>
    <property type="match status" value="1"/>
</dbReference>
<dbReference type="InterPro" id="IPR006035">
    <property type="entry name" value="Ureohydrolase"/>
</dbReference>
<dbReference type="PANTHER" id="PTHR11358:SF26">
    <property type="entry name" value="GUANIDINO ACID HYDROLASE, MITOCHONDRIAL"/>
    <property type="match status" value="1"/>
</dbReference>
<keyword evidence="1" id="KW-0479">Metal-binding</keyword>
<evidence type="ECO:0000256" key="3">
    <source>
        <dbReference type="PROSITE-ProRule" id="PRU00742"/>
    </source>
</evidence>
<evidence type="ECO:0000256" key="4">
    <source>
        <dbReference type="SAM" id="MobiDB-lite"/>
    </source>
</evidence>
<evidence type="ECO:0000256" key="1">
    <source>
        <dbReference type="ARBA" id="ARBA00022723"/>
    </source>
</evidence>
<reference evidence="5" key="2">
    <citation type="submission" date="2024-07" db="EMBL/GenBank/DDBJ databases">
        <title>Streptomyces haneummycinica sp. nov., a new antibiotic-producing actinobacterium isolated from marine sediment.</title>
        <authorList>
            <person name="Uemura M."/>
            <person name="Hamada M."/>
            <person name="Hirano S."/>
            <person name="Kobayashi K."/>
            <person name="Ohshiro T."/>
            <person name="Kobayashi T."/>
            <person name="Terahara T."/>
        </authorList>
    </citation>
    <scope>NUCLEOTIDE SEQUENCE</scope>
    <source>
        <strain evidence="5">KM77-8</strain>
    </source>
</reference>
<proteinExistence type="inferred from homology"/>
<accession>A0AAT9HVS6</accession>
<dbReference type="GO" id="GO:0008783">
    <property type="term" value="F:agmatinase activity"/>
    <property type="evidence" value="ECO:0007669"/>
    <property type="project" value="TreeGrafter"/>
</dbReference>
<gene>
    <name evidence="5" type="ORF">SHKM778_81160</name>
</gene>
<reference evidence="5" key="1">
    <citation type="submission" date="2024-06" db="EMBL/GenBank/DDBJ databases">
        <authorList>
            <consortium name="consrtm"/>
            <person name="Uemura M."/>
            <person name="Terahara T."/>
        </authorList>
    </citation>
    <scope>NUCLEOTIDE SEQUENCE</scope>
    <source>
        <strain evidence="5">KM77-8</strain>
    </source>
</reference>
<comment type="similarity">
    <text evidence="3">Belongs to the arginase family.</text>
</comment>
<sequence length="94" mass="9938">MTSNETPRGPVDSSRVPRYAGPATFARLPRLDEVGRADVAVVGVPFDSGVSYRPGARFGGNAIREASRLLRPYNPAQDASPSPSPRSRTAATSP</sequence>
<feature type="compositionally biased region" description="Low complexity" evidence="4">
    <location>
        <begin position="79"/>
        <end position="94"/>
    </location>
</feature>
<name>A0AAT9HVS6_9ACTN</name>
<dbReference type="AlphaFoldDB" id="A0AAT9HVS6"/>
<dbReference type="Gene3D" id="3.40.800.10">
    <property type="entry name" value="Ureohydrolase domain"/>
    <property type="match status" value="1"/>
</dbReference>
<dbReference type="Pfam" id="PF00491">
    <property type="entry name" value="Arginase"/>
    <property type="match status" value="1"/>
</dbReference>
<dbReference type="InterPro" id="IPR023696">
    <property type="entry name" value="Ureohydrolase_dom_sf"/>
</dbReference>
<dbReference type="EMBL" id="AP035768">
    <property type="protein sequence ID" value="BFO21728.1"/>
    <property type="molecule type" value="Genomic_DNA"/>
</dbReference>
<keyword evidence="2" id="KW-0378">Hydrolase</keyword>
<feature type="region of interest" description="Disordered" evidence="4">
    <location>
        <begin position="71"/>
        <end position="94"/>
    </location>
</feature>
<dbReference type="PROSITE" id="PS51409">
    <property type="entry name" value="ARGINASE_2"/>
    <property type="match status" value="1"/>
</dbReference>
<protein>
    <recommendedName>
        <fullName evidence="6">Agmatinase</fullName>
    </recommendedName>
</protein>
<dbReference type="PANTHER" id="PTHR11358">
    <property type="entry name" value="ARGINASE/AGMATINASE"/>
    <property type="match status" value="1"/>
</dbReference>
<evidence type="ECO:0008006" key="6">
    <source>
        <dbReference type="Google" id="ProtNLM"/>
    </source>
</evidence>
<organism evidence="5">
    <name type="scientific">Streptomyces haneummycinicus</name>
    <dbReference type="NCBI Taxonomy" id="3074435"/>
    <lineage>
        <taxon>Bacteria</taxon>
        <taxon>Bacillati</taxon>
        <taxon>Actinomycetota</taxon>
        <taxon>Actinomycetes</taxon>
        <taxon>Kitasatosporales</taxon>
        <taxon>Streptomycetaceae</taxon>
        <taxon>Streptomyces</taxon>
    </lineage>
</organism>
<evidence type="ECO:0000313" key="5">
    <source>
        <dbReference type="EMBL" id="BFO21728.1"/>
    </source>
</evidence>
<dbReference type="GO" id="GO:0046872">
    <property type="term" value="F:metal ion binding"/>
    <property type="evidence" value="ECO:0007669"/>
    <property type="project" value="UniProtKB-KW"/>
</dbReference>